<comment type="caution">
    <text evidence="2">The sequence shown here is derived from an EMBL/GenBank/DDBJ whole genome shotgun (WGS) entry which is preliminary data.</text>
</comment>
<feature type="region of interest" description="Disordered" evidence="1">
    <location>
        <begin position="32"/>
        <end position="52"/>
    </location>
</feature>
<feature type="compositionally biased region" description="Basic and acidic residues" evidence="1">
    <location>
        <begin position="41"/>
        <end position="52"/>
    </location>
</feature>
<reference evidence="2" key="1">
    <citation type="journal article" date="2015" name="Nature">
        <title>Complex archaea that bridge the gap between prokaryotes and eukaryotes.</title>
        <authorList>
            <person name="Spang A."/>
            <person name="Saw J.H."/>
            <person name="Jorgensen S.L."/>
            <person name="Zaremba-Niedzwiedzka K."/>
            <person name="Martijn J."/>
            <person name="Lind A.E."/>
            <person name="van Eijk R."/>
            <person name="Schleper C."/>
            <person name="Guy L."/>
            <person name="Ettema T.J."/>
        </authorList>
    </citation>
    <scope>NUCLEOTIDE SEQUENCE</scope>
</reference>
<dbReference type="AlphaFoldDB" id="A0A0F9LG11"/>
<proteinExistence type="predicted"/>
<protein>
    <submittedName>
        <fullName evidence="2">Uncharacterized protein</fullName>
    </submittedName>
</protein>
<sequence>MDNNEMETNETDQTIDQACGDDIDEIVYSRKSQEPESFADAYHKRQAEVSGP</sequence>
<evidence type="ECO:0000256" key="1">
    <source>
        <dbReference type="SAM" id="MobiDB-lite"/>
    </source>
</evidence>
<accession>A0A0F9LG11</accession>
<name>A0A0F9LG11_9ZZZZ</name>
<dbReference type="EMBL" id="LAZR01006393">
    <property type="protein sequence ID" value="KKM92428.1"/>
    <property type="molecule type" value="Genomic_DNA"/>
</dbReference>
<evidence type="ECO:0000313" key="2">
    <source>
        <dbReference type="EMBL" id="KKM92428.1"/>
    </source>
</evidence>
<gene>
    <name evidence="2" type="ORF">LCGC14_1218490</name>
</gene>
<organism evidence="2">
    <name type="scientific">marine sediment metagenome</name>
    <dbReference type="NCBI Taxonomy" id="412755"/>
    <lineage>
        <taxon>unclassified sequences</taxon>
        <taxon>metagenomes</taxon>
        <taxon>ecological metagenomes</taxon>
    </lineage>
</organism>